<evidence type="ECO:0000256" key="6">
    <source>
        <dbReference type="PIRSR" id="PIRSR614732-1"/>
    </source>
</evidence>
<feature type="binding site" evidence="7">
    <location>
        <position position="248"/>
    </location>
    <ligand>
        <name>substrate</name>
    </ligand>
</feature>
<sequence>MRDAALPPCLMQPSEVWGERWNANPNPLARRWMETVVDKQSMVVLAADRYTMAGLTELLEDVSPHVAALKTHVDLVEDWSAESWSEFCEKAKDADMLIFEDRKHGDIGKIARDQMGGVYDSRSWADLMTAHLISGPSVLDGMAEGWSNVGRQGGVLLLAQMSSAGNLLEIPGYTDAVVNAGKEHPACFGFIGNGSRANELVELRSKVGEVKMIWTPGVNLVTGDAELGQRYGDPTEAVLAGSDGIIVGSGIHRADNPAEAAKSYADVSWNALLQRSGL</sequence>
<protein>
    <recommendedName>
        <fullName evidence="2">orotidine-5'-phosphate decarboxylase</fullName>
        <ecNumber evidence="2">4.1.1.23</ecNumber>
    </recommendedName>
</protein>
<dbReference type="InterPro" id="IPR013785">
    <property type="entry name" value="Aldolase_TIM"/>
</dbReference>
<evidence type="ECO:0000259" key="8">
    <source>
        <dbReference type="SMART" id="SM00934"/>
    </source>
</evidence>
<evidence type="ECO:0000256" key="2">
    <source>
        <dbReference type="ARBA" id="ARBA00012321"/>
    </source>
</evidence>
<dbReference type="AlphaFoldDB" id="A0A075GF39"/>
<dbReference type="GO" id="GO:0004590">
    <property type="term" value="F:orotidine-5'-phosphate decarboxylase activity"/>
    <property type="evidence" value="ECO:0007669"/>
    <property type="project" value="UniProtKB-EC"/>
</dbReference>
<evidence type="ECO:0000256" key="3">
    <source>
        <dbReference type="ARBA" id="ARBA00022793"/>
    </source>
</evidence>
<dbReference type="PANTHER" id="PTHR19278:SF9">
    <property type="entry name" value="URIDINE 5'-MONOPHOSPHATE SYNTHASE"/>
    <property type="match status" value="1"/>
</dbReference>
<gene>
    <name evidence="9" type="primary">UMPS</name>
</gene>
<evidence type="ECO:0000256" key="7">
    <source>
        <dbReference type="PIRSR" id="PIRSR614732-2"/>
    </source>
</evidence>
<dbReference type="UniPathway" id="UPA00070">
    <property type="reaction ID" value="UER00120"/>
</dbReference>
<dbReference type="NCBIfam" id="TIGR01740">
    <property type="entry name" value="pyrF"/>
    <property type="match status" value="1"/>
</dbReference>
<reference evidence="9" key="1">
    <citation type="journal article" date="2014" name="Genome Biol. Evol.">
        <title>Pangenome evidence for extensive interdomain horizontal transfer affecting lineage core and shell genes in uncultured planktonic thaumarchaeota and euryarchaeota.</title>
        <authorList>
            <person name="Deschamps P."/>
            <person name="Zivanovic Y."/>
            <person name="Moreira D."/>
            <person name="Rodriguez-Valera F."/>
            <person name="Lopez-Garcia P."/>
        </authorList>
    </citation>
    <scope>NUCLEOTIDE SEQUENCE</scope>
</reference>
<keyword evidence="4" id="KW-0665">Pyrimidine biosynthesis</keyword>
<keyword evidence="9" id="KW-0328">Glycosyltransferase</keyword>
<dbReference type="EC" id="4.1.1.23" evidence="2"/>
<dbReference type="InterPro" id="IPR014732">
    <property type="entry name" value="OMPdecase"/>
</dbReference>
<dbReference type="SMART" id="SM00934">
    <property type="entry name" value="OMPdecase"/>
    <property type="match status" value="1"/>
</dbReference>
<feature type="domain" description="Orotidine 5'-phosphate decarboxylase" evidence="8">
    <location>
        <begin position="42"/>
        <end position="264"/>
    </location>
</feature>
<feature type="active site" description="For OMPdecase activity" evidence="6">
    <location>
        <position position="106"/>
    </location>
</feature>
<dbReference type="Pfam" id="PF00215">
    <property type="entry name" value="OMPdecase"/>
    <property type="match status" value="1"/>
</dbReference>
<dbReference type="InterPro" id="IPR001754">
    <property type="entry name" value="OMPdeCOase_dom"/>
</dbReference>
<organism evidence="9">
    <name type="scientific">uncultured marine group II/III euryarchaeote KM3_158_G08</name>
    <dbReference type="NCBI Taxonomy" id="1457907"/>
    <lineage>
        <taxon>Archaea</taxon>
        <taxon>Methanobacteriati</taxon>
        <taxon>Methanobacteriota</taxon>
        <taxon>environmental samples</taxon>
    </lineage>
</organism>
<accession>A0A075GF39</accession>
<proteinExistence type="predicted"/>
<dbReference type="PANTHER" id="PTHR19278">
    <property type="entry name" value="OROTATE PHOSPHORIBOSYLTRANSFERASE"/>
    <property type="match status" value="1"/>
</dbReference>
<keyword evidence="9" id="KW-0808">Transferase</keyword>
<dbReference type="GO" id="GO:0044205">
    <property type="term" value="P:'de novo' UMP biosynthetic process"/>
    <property type="evidence" value="ECO:0007669"/>
    <property type="project" value="UniProtKB-UniPathway"/>
</dbReference>
<name>A0A075GF39_9EURY</name>
<feature type="binding site" evidence="7">
    <location>
        <position position="162"/>
    </location>
    <ligand>
        <name>substrate</name>
    </ligand>
</feature>
<feature type="binding site" evidence="7">
    <location>
        <position position="48"/>
    </location>
    <ligand>
        <name>substrate</name>
    </ligand>
</feature>
<evidence type="ECO:0000256" key="4">
    <source>
        <dbReference type="ARBA" id="ARBA00022975"/>
    </source>
</evidence>
<dbReference type="InterPro" id="IPR011060">
    <property type="entry name" value="RibuloseP-bd_barrel"/>
</dbReference>
<feature type="active site" description="For OMPdecase activity" evidence="6">
    <location>
        <position position="101"/>
    </location>
</feature>
<keyword evidence="5" id="KW-0456">Lyase</keyword>
<feature type="binding site" evidence="7">
    <location>
        <position position="70"/>
    </location>
    <ligand>
        <name>substrate</name>
    </ligand>
</feature>
<evidence type="ECO:0000256" key="5">
    <source>
        <dbReference type="ARBA" id="ARBA00023239"/>
    </source>
</evidence>
<dbReference type="EMBL" id="KF900657">
    <property type="protein sequence ID" value="AIF02666.1"/>
    <property type="molecule type" value="Genomic_DNA"/>
</dbReference>
<evidence type="ECO:0000256" key="1">
    <source>
        <dbReference type="ARBA" id="ARBA00004861"/>
    </source>
</evidence>
<evidence type="ECO:0000313" key="9">
    <source>
        <dbReference type="EMBL" id="AIF02666.1"/>
    </source>
</evidence>
<dbReference type="Gene3D" id="3.20.20.70">
    <property type="entry name" value="Aldolase class I"/>
    <property type="match status" value="1"/>
</dbReference>
<dbReference type="SUPFAM" id="SSF51366">
    <property type="entry name" value="Ribulose-phoshate binding barrel"/>
    <property type="match status" value="1"/>
</dbReference>
<keyword evidence="3" id="KW-0210">Decarboxylase</keyword>
<comment type="pathway">
    <text evidence="1">Pyrimidine metabolism; UMP biosynthesis via de novo pathway; UMP from orotate: step 2/2.</text>
</comment>
<dbReference type="CDD" id="cd04725">
    <property type="entry name" value="OMP_decarboxylase_like"/>
    <property type="match status" value="1"/>
</dbReference>
<dbReference type="GO" id="GO:0006207">
    <property type="term" value="P:'de novo' pyrimidine nucleobase biosynthetic process"/>
    <property type="evidence" value="ECO:0007669"/>
    <property type="project" value="InterPro"/>
</dbReference>
<dbReference type="GO" id="GO:0004588">
    <property type="term" value="F:orotate phosphoribosyltransferase activity"/>
    <property type="evidence" value="ECO:0007669"/>
    <property type="project" value="TreeGrafter"/>
</dbReference>
<feature type="active site" description="For OMPdecase activity" evidence="6">
    <location>
        <position position="103"/>
    </location>
</feature>